<dbReference type="PANTHER" id="PTHR32024">
    <property type="entry name" value="TRK SYSTEM POTASSIUM UPTAKE PROTEIN TRKG-RELATED"/>
    <property type="match status" value="1"/>
</dbReference>
<keyword evidence="11 12" id="KW-0472">Membrane</keyword>
<comment type="subcellular location">
    <subcellularLocation>
        <location evidence="1">Cell inner membrane</location>
        <topology evidence="1">Multi-pass membrane protein</topology>
    </subcellularLocation>
</comment>
<organism evidence="13">
    <name type="scientific">marine metagenome</name>
    <dbReference type="NCBI Taxonomy" id="408172"/>
    <lineage>
        <taxon>unclassified sequences</taxon>
        <taxon>metagenomes</taxon>
        <taxon>ecological metagenomes</taxon>
    </lineage>
</organism>
<evidence type="ECO:0000256" key="8">
    <source>
        <dbReference type="ARBA" id="ARBA00022958"/>
    </source>
</evidence>
<keyword evidence="7 12" id="KW-0812">Transmembrane</keyword>
<dbReference type="GO" id="GO:0005886">
    <property type="term" value="C:plasma membrane"/>
    <property type="evidence" value="ECO:0007669"/>
    <property type="project" value="UniProtKB-SubCell"/>
</dbReference>
<evidence type="ECO:0000256" key="5">
    <source>
        <dbReference type="ARBA" id="ARBA00022519"/>
    </source>
</evidence>
<feature type="transmembrane region" description="Helical" evidence="12">
    <location>
        <begin position="275"/>
        <end position="297"/>
    </location>
</feature>
<feature type="transmembrane region" description="Helical" evidence="12">
    <location>
        <begin position="341"/>
        <end position="360"/>
    </location>
</feature>
<feature type="transmembrane region" description="Helical" evidence="12">
    <location>
        <begin position="239"/>
        <end position="263"/>
    </location>
</feature>
<sequence>MTKLNKKLIFYIIGMLLVFNGGAMIISSFVSILFDDGVFKEVAFSAIFLITIGWLIMTFSKNNIRQINKRDGYIIVTIGWLTMVFSGMLPYYLTGSINSFSNLFFETMSGYTTTGSTILNDVEALPKSIIFWRSMTHWLGGMGIIVLAIAILPLLGIGGMQLFSAEAPGISSDKIHPRISDTAKRLWIIYVGLTFTETILLKIAGMSFFDAINNSMSNIASGGFSSRNESIGYWNDIPLIQYIIILFMFLAGTNFVLIYFGITGKIKKIIQDTEFKWYLSLISSFAIMVTITLYFSVDLSATGVDHPQVYGKFESSFRHALFQVVAIITTTGFVTGDFISWGPFLTMFFFGIMFLGGSSGSTSGGVKVLRHLILVKNGFLEFKRSLHPNAIFPLRHNNSVVEKPIIIHVLAFFILYLILFIVGAGVLSLLGLDFVSAIGGAASSIGNVGPALGTLGPISNFDSLPELGKYWCSFLMLIGRLELFTVLILFTPFFWRDH</sequence>
<keyword evidence="9 12" id="KW-1133">Transmembrane helix</keyword>
<accession>A0A381SAS0</accession>
<evidence type="ECO:0000256" key="9">
    <source>
        <dbReference type="ARBA" id="ARBA00022989"/>
    </source>
</evidence>
<protein>
    <recommendedName>
        <fullName evidence="14">Potassium transporter</fullName>
    </recommendedName>
</protein>
<dbReference type="InterPro" id="IPR004772">
    <property type="entry name" value="TrkH"/>
</dbReference>
<evidence type="ECO:0000256" key="4">
    <source>
        <dbReference type="ARBA" id="ARBA00022475"/>
    </source>
</evidence>
<dbReference type="PIRSF" id="PIRSF006247">
    <property type="entry name" value="TrkH"/>
    <property type="match status" value="1"/>
</dbReference>
<evidence type="ECO:0000313" key="13">
    <source>
        <dbReference type="EMBL" id="SVA01180.1"/>
    </source>
</evidence>
<keyword evidence="8" id="KW-0630">Potassium</keyword>
<feature type="transmembrane region" description="Helical" evidence="12">
    <location>
        <begin position="138"/>
        <end position="165"/>
    </location>
</feature>
<keyword evidence="6" id="KW-0633">Potassium transport</keyword>
<feature type="transmembrane region" description="Helical" evidence="12">
    <location>
        <begin position="186"/>
        <end position="209"/>
    </location>
</feature>
<evidence type="ECO:0000256" key="3">
    <source>
        <dbReference type="ARBA" id="ARBA00022448"/>
    </source>
</evidence>
<keyword evidence="5" id="KW-0997">Cell inner membrane</keyword>
<proteinExistence type="inferred from homology"/>
<feature type="transmembrane region" description="Helical" evidence="12">
    <location>
        <begin position="405"/>
        <end position="427"/>
    </location>
</feature>
<evidence type="ECO:0000256" key="10">
    <source>
        <dbReference type="ARBA" id="ARBA00023065"/>
    </source>
</evidence>
<keyword evidence="3" id="KW-0813">Transport</keyword>
<keyword evidence="4" id="KW-1003">Cell membrane</keyword>
<gene>
    <name evidence="13" type="ORF">METZ01_LOCUS54034</name>
</gene>
<evidence type="ECO:0000256" key="6">
    <source>
        <dbReference type="ARBA" id="ARBA00022538"/>
    </source>
</evidence>
<evidence type="ECO:0000256" key="2">
    <source>
        <dbReference type="ARBA" id="ARBA00009137"/>
    </source>
</evidence>
<feature type="transmembrane region" description="Helical" evidence="12">
    <location>
        <begin position="42"/>
        <end position="60"/>
    </location>
</feature>
<dbReference type="EMBL" id="UINC01002878">
    <property type="protein sequence ID" value="SVA01180.1"/>
    <property type="molecule type" value="Genomic_DNA"/>
</dbReference>
<evidence type="ECO:0000256" key="12">
    <source>
        <dbReference type="SAM" id="Phobius"/>
    </source>
</evidence>
<evidence type="ECO:0000256" key="7">
    <source>
        <dbReference type="ARBA" id="ARBA00022692"/>
    </source>
</evidence>
<name>A0A381SAS0_9ZZZZ</name>
<dbReference type="InterPro" id="IPR003445">
    <property type="entry name" value="Cat_transpt"/>
</dbReference>
<dbReference type="GO" id="GO:0015379">
    <property type="term" value="F:potassium:chloride symporter activity"/>
    <property type="evidence" value="ECO:0007669"/>
    <property type="project" value="InterPro"/>
</dbReference>
<feature type="transmembrane region" description="Helical" evidence="12">
    <location>
        <begin position="9"/>
        <end position="30"/>
    </location>
</feature>
<dbReference type="Pfam" id="PF02386">
    <property type="entry name" value="TrkH"/>
    <property type="match status" value="1"/>
</dbReference>
<evidence type="ECO:0000256" key="1">
    <source>
        <dbReference type="ARBA" id="ARBA00004429"/>
    </source>
</evidence>
<evidence type="ECO:0008006" key="14">
    <source>
        <dbReference type="Google" id="ProtNLM"/>
    </source>
</evidence>
<feature type="transmembrane region" description="Helical" evidence="12">
    <location>
        <begin position="72"/>
        <end position="93"/>
    </location>
</feature>
<feature type="transmembrane region" description="Helical" evidence="12">
    <location>
        <begin position="473"/>
        <end position="495"/>
    </location>
</feature>
<dbReference type="PANTHER" id="PTHR32024:SF2">
    <property type="entry name" value="TRK SYSTEM POTASSIUM UPTAKE PROTEIN TRKG-RELATED"/>
    <property type="match status" value="1"/>
</dbReference>
<dbReference type="AlphaFoldDB" id="A0A381SAS0"/>
<reference evidence="13" key="1">
    <citation type="submission" date="2018-05" db="EMBL/GenBank/DDBJ databases">
        <authorList>
            <person name="Lanie J.A."/>
            <person name="Ng W.-L."/>
            <person name="Kazmierczak K.M."/>
            <person name="Andrzejewski T.M."/>
            <person name="Davidsen T.M."/>
            <person name="Wayne K.J."/>
            <person name="Tettelin H."/>
            <person name="Glass J.I."/>
            <person name="Rusch D."/>
            <person name="Podicherti R."/>
            <person name="Tsui H.-C.T."/>
            <person name="Winkler M.E."/>
        </authorList>
    </citation>
    <scope>NUCLEOTIDE SEQUENCE</scope>
</reference>
<keyword evidence="10" id="KW-0406">Ion transport</keyword>
<evidence type="ECO:0000256" key="11">
    <source>
        <dbReference type="ARBA" id="ARBA00023136"/>
    </source>
</evidence>
<comment type="similarity">
    <text evidence="2">Belongs to the TrkH potassium transport family.</text>
</comment>